<protein>
    <submittedName>
        <fullName evidence="1">Uncharacterized protein</fullName>
    </submittedName>
</protein>
<keyword evidence="2" id="KW-1185">Reference proteome</keyword>
<organism evidence="1 2">
    <name type="scientific">Larsenimonas rhizosphaerae</name>
    <dbReference type="NCBI Taxonomy" id="2944682"/>
    <lineage>
        <taxon>Bacteria</taxon>
        <taxon>Pseudomonadati</taxon>
        <taxon>Pseudomonadota</taxon>
        <taxon>Gammaproteobacteria</taxon>
        <taxon>Oceanospirillales</taxon>
        <taxon>Halomonadaceae</taxon>
        <taxon>Larsenimonas</taxon>
    </lineage>
</organism>
<accession>A0AA41ZMX9</accession>
<name>A0AA41ZMX9_9GAMM</name>
<proteinExistence type="predicted"/>
<comment type="caution">
    <text evidence="1">The sequence shown here is derived from an EMBL/GenBank/DDBJ whole genome shotgun (WGS) entry which is preliminary data.</text>
</comment>
<gene>
    <name evidence="1" type="ORF">OQ287_13235</name>
</gene>
<reference evidence="1" key="1">
    <citation type="submission" date="2022-11" db="EMBL/GenBank/DDBJ databases">
        <title>Larsenimonas rhizosphaerae sp. nov., isolated from a tidal mudflat.</title>
        <authorList>
            <person name="Lee S.D."/>
            <person name="Kim I.S."/>
        </authorList>
    </citation>
    <scope>NUCLEOTIDE SEQUENCE</scope>
    <source>
        <strain evidence="1">GH2-1</strain>
    </source>
</reference>
<dbReference type="Proteomes" id="UP001165678">
    <property type="component" value="Unassembled WGS sequence"/>
</dbReference>
<dbReference type="RefSeq" id="WP_265896753.1">
    <property type="nucleotide sequence ID" value="NZ_JAPIVE010000004.1"/>
</dbReference>
<evidence type="ECO:0000313" key="1">
    <source>
        <dbReference type="EMBL" id="MCX2525206.1"/>
    </source>
</evidence>
<dbReference type="AlphaFoldDB" id="A0AA41ZMX9"/>
<sequence>MKLEKSNPHYPNQTIHKKSFKNNILRTTPTKRPYALNNFRPALATAAGIFHSEV</sequence>
<evidence type="ECO:0000313" key="2">
    <source>
        <dbReference type="Proteomes" id="UP001165678"/>
    </source>
</evidence>
<dbReference type="EMBL" id="JAPIVE010000004">
    <property type="protein sequence ID" value="MCX2525206.1"/>
    <property type="molecule type" value="Genomic_DNA"/>
</dbReference>